<gene>
    <name evidence="2" type="ORF">SAMN05444141_10794</name>
</gene>
<dbReference type="Gene3D" id="3.40.50.720">
    <property type="entry name" value="NAD(P)-binding Rossmann-like Domain"/>
    <property type="match status" value="1"/>
</dbReference>
<evidence type="ECO:0000313" key="2">
    <source>
        <dbReference type="EMBL" id="SFU05109.1"/>
    </source>
</evidence>
<protein>
    <submittedName>
        <fullName evidence="2">2'-hydroxyisoflavone reductase</fullName>
    </submittedName>
</protein>
<sequence>MRVLVVGGTGFLGGALTEALASAGHEVSVLVRGNTSRSLPAGVTAIAADRHGDLSILQEQQFDWAFDTCAFEPGAVRHLLEALGDNLQRYVFISSISAYGTFTKPLLNEQDAVPLPTEDDLALARNLDPQDRSSANSYGASYGRLKRACELEAEDTLGDRVTSLRVGLLVGAGDYTDRLTWWVRRIDQATADKPEVPAPAPASRNVQMIDVRDAASFALACAEEKRGGIWNVTSAPMQLGDMLQQIISVSGSPARLKWVDEEHILEADIQPWTDLPVMIPSASDYTHFMNVDTARAEAAGLTCRPLSETLEPLLAWDRSRWDIPLKCGLSAEQEAALLEERSEAEA</sequence>
<feature type="domain" description="NAD-dependent epimerase/dehydratase" evidence="1">
    <location>
        <begin position="3"/>
        <end position="232"/>
    </location>
</feature>
<dbReference type="EMBL" id="FPBD01000007">
    <property type="protein sequence ID" value="SFU05109.1"/>
    <property type="molecule type" value="Genomic_DNA"/>
</dbReference>
<dbReference type="RefSeq" id="WP_054783993.1">
    <property type="nucleotide sequence ID" value="NZ_FPBD01000007.1"/>
</dbReference>
<dbReference type="InterPro" id="IPR051783">
    <property type="entry name" value="NAD(P)-dependent_oxidoreduct"/>
</dbReference>
<dbReference type="PANTHER" id="PTHR48079">
    <property type="entry name" value="PROTEIN YEEZ"/>
    <property type="match status" value="1"/>
</dbReference>
<evidence type="ECO:0000313" key="3">
    <source>
        <dbReference type="Proteomes" id="UP000183371"/>
    </source>
</evidence>
<dbReference type="PANTHER" id="PTHR48079:SF6">
    <property type="entry name" value="NAD(P)-BINDING DOMAIN-CONTAINING PROTEIN-RELATED"/>
    <property type="match status" value="1"/>
</dbReference>
<dbReference type="GO" id="GO:0005737">
    <property type="term" value="C:cytoplasm"/>
    <property type="evidence" value="ECO:0007669"/>
    <property type="project" value="TreeGrafter"/>
</dbReference>
<dbReference type="Proteomes" id="UP000183371">
    <property type="component" value="Unassembled WGS sequence"/>
</dbReference>
<dbReference type="InterPro" id="IPR036291">
    <property type="entry name" value="NAD(P)-bd_dom_sf"/>
</dbReference>
<keyword evidence="3" id="KW-1185">Reference proteome</keyword>
<name>A0A1I7D0B4_9HYPH</name>
<accession>A0A1I7D0B4</accession>
<reference evidence="3" key="1">
    <citation type="submission" date="2016-10" db="EMBL/GenBank/DDBJ databases">
        <authorList>
            <person name="Varghese N."/>
            <person name="Submissions S."/>
        </authorList>
    </citation>
    <scope>NUCLEOTIDE SEQUENCE [LARGE SCALE GENOMIC DNA]</scope>
    <source>
        <strain evidence="3">DSM 17465</strain>
    </source>
</reference>
<dbReference type="GO" id="GO:0004029">
    <property type="term" value="F:aldehyde dehydrogenase (NAD+) activity"/>
    <property type="evidence" value="ECO:0007669"/>
    <property type="project" value="TreeGrafter"/>
</dbReference>
<dbReference type="SUPFAM" id="SSF51735">
    <property type="entry name" value="NAD(P)-binding Rossmann-fold domains"/>
    <property type="match status" value="1"/>
</dbReference>
<organism evidence="2 3">
    <name type="scientific">Pseudovibrio denitrificans</name>
    <dbReference type="NCBI Taxonomy" id="258256"/>
    <lineage>
        <taxon>Bacteria</taxon>
        <taxon>Pseudomonadati</taxon>
        <taxon>Pseudomonadota</taxon>
        <taxon>Alphaproteobacteria</taxon>
        <taxon>Hyphomicrobiales</taxon>
        <taxon>Stappiaceae</taxon>
        <taxon>Pseudovibrio</taxon>
    </lineage>
</organism>
<proteinExistence type="predicted"/>
<evidence type="ECO:0000259" key="1">
    <source>
        <dbReference type="Pfam" id="PF01370"/>
    </source>
</evidence>
<dbReference type="AlphaFoldDB" id="A0A1I7D0B4"/>
<dbReference type="InterPro" id="IPR001509">
    <property type="entry name" value="Epimerase_deHydtase"/>
</dbReference>
<dbReference type="Pfam" id="PF01370">
    <property type="entry name" value="Epimerase"/>
    <property type="match status" value="1"/>
</dbReference>